<dbReference type="EMBL" id="JAKEIP010000004">
    <property type="protein sequence ID" value="MCF1592338.1"/>
    <property type="molecule type" value="Genomic_DNA"/>
</dbReference>
<dbReference type="PANTHER" id="PTHR34846">
    <property type="entry name" value="4-CARBOXYMUCONOLACTONE DECARBOXYLASE FAMILY PROTEIN (AFU_ORTHOLOGUE AFUA_6G11590)"/>
    <property type="match status" value="1"/>
</dbReference>
<sequence>MTEPRIPLVDVPQDVLDALVDIGAPAAVKDAPPYRALANHPPALRGWGELSWRLRQAAAPGRLRELAIIRISMLAGVESERQAHEHIALSRSWLSQAEIDQIPDWRTNRSLSTEDRAVLEFSDAVFAGEAPEAVVRRLTELFDSAAVVDIVVTCGFYLMLTRVSRALGTA</sequence>
<evidence type="ECO:0000313" key="3">
    <source>
        <dbReference type="Proteomes" id="UP001139384"/>
    </source>
</evidence>
<dbReference type="Proteomes" id="UP001139384">
    <property type="component" value="Unassembled WGS sequence"/>
</dbReference>
<reference evidence="2" key="1">
    <citation type="submission" date="2022-01" db="EMBL/GenBank/DDBJ databases">
        <title>Draft Genome Sequences of Seven Type Strains of the Genus Streptomyces.</title>
        <authorList>
            <person name="Aziz S."/>
            <person name="Coretto E."/>
            <person name="Chronakova A."/>
            <person name="Sproer C."/>
            <person name="Huber K."/>
            <person name="Nouioui I."/>
            <person name="Gross H."/>
        </authorList>
    </citation>
    <scope>NUCLEOTIDE SEQUENCE</scope>
    <source>
        <strain evidence="2">DSM 103493</strain>
    </source>
</reference>
<protein>
    <submittedName>
        <fullName evidence="2">Carboxymuconolactone decarboxylase family protein</fullName>
    </submittedName>
</protein>
<dbReference type="GO" id="GO:0051920">
    <property type="term" value="F:peroxiredoxin activity"/>
    <property type="evidence" value="ECO:0007669"/>
    <property type="project" value="InterPro"/>
</dbReference>
<dbReference type="InterPro" id="IPR029032">
    <property type="entry name" value="AhpD-like"/>
</dbReference>
<dbReference type="Gene3D" id="1.20.1290.10">
    <property type="entry name" value="AhpD-like"/>
    <property type="match status" value="1"/>
</dbReference>
<dbReference type="PANTHER" id="PTHR34846:SF11">
    <property type="entry name" value="4-CARBOXYMUCONOLACTONE DECARBOXYLASE FAMILY PROTEIN (AFU_ORTHOLOGUE AFUA_6G11590)"/>
    <property type="match status" value="1"/>
</dbReference>
<accession>A0A9X1PV83</accession>
<dbReference type="Pfam" id="PF02627">
    <property type="entry name" value="CMD"/>
    <property type="match status" value="1"/>
</dbReference>
<organism evidence="2 3">
    <name type="scientific">Streptomyces muensis</name>
    <dbReference type="NCBI Taxonomy" id="1077944"/>
    <lineage>
        <taxon>Bacteria</taxon>
        <taxon>Bacillati</taxon>
        <taxon>Actinomycetota</taxon>
        <taxon>Actinomycetes</taxon>
        <taxon>Kitasatosporales</taxon>
        <taxon>Streptomycetaceae</taxon>
        <taxon>Streptomyces</taxon>
    </lineage>
</organism>
<name>A0A9X1PV83_STRM4</name>
<feature type="domain" description="Carboxymuconolactone decarboxylase-like" evidence="1">
    <location>
        <begin position="41"/>
        <end position="120"/>
    </location>
</feature>
<dbReference type="InterPro" id="IPR003779">
    <property type="entry name" value="CMD-like"/>
</dbReference>
<evidence type="ECO:0000259" key="1">
    <source>
        <dbReference type="Pfam" id="PF02627"/>
    </source>
</evidence>
<comment type="caution">
    <text evidence="2">The sequence shown here is derived from an EMBL/GenBank/DDBJ whole genome shotgun (WGS) entry which is preliminary data.</text>
</comment>
<evidence type="ECO:0000313" key="2">
    <source>
        <dbReference type="EMBL" id="MCF1592338.1"/>
    </source>
</evidence>
<keyword evidence="3" id="KW-1185">Reference proteome</keyword>
<gene>
    <name evidence="2" type="ORF">L0P92_01955</name>
</gene>
<dbReference type="SUPFAM" id="SSF69118">
    <property type="entry name" value="AhpD-like"/>
    <property type="match status" value="1"/>
</dbReference>
<proteinExistence type="predicted"/>
<dbReference type="RefSeq" id="WP_234760637.1">
    <property type="nucleotide sequence ID" value="NZ_JAKEIP010000004.1"/>
</dbReference>
<dbReference type="AlphaFoldDB" id="A0A9X1PV83"/>